<dbReference type="PROSITE" id="PS51257">
    <property type="entry name" value="PROKAR_LIPOPROTEIN"/>
    <property type="match status" value="1"/>
</dbReference>
<gene>
    <name evidence="2" type="ORF">CCS01_17360</name>
</gene>
<dbReference type="AlphaFoldDB" id="A0A2S6N9T4"/>
<dbReference type="OrthoDB" id="9791261at2"/>
<reference evidence="2 3" key="1">
    <citation type="journal article" date="2018" name="Arch. Microbiol.">
        <title>New insights into the metabolic potential of the phototrophic purple bacterium Rhodopila globiformis DSM 161(T) from its draft genome sequence and evidence for a vanadium-dependent nitrogenase.</title>
        <authorList>
            <person name="Imhoff J.F."/>
            <person name="Rahn T."/>
            <person name="Kunzel S."/>
            <person name="Neulinger S.C."/>
        </authorList>
    </citation>
    <scope>NUCLEOTIDE SEQUENCE [LARGE SCALE GENOMIC DNA]</scope>
    <source>
        <strain evidence="2 3">DSM 161</strain>
    </source>
</reference>
<dbReference type="SUPFAM" id="SSF56954">
    <property type="entry name" value="Outer membrane efflux proteins (OEP)"/>
    <property type="match status" value="1"/>
</dbReference>
<keyword evidence="3" id="KW-1185">Reference proteome</keyword>
<sequence length="459" mass="48508">MTTRADTVTKAFVAAACCCAGVLQGCASYNARPLDPAASAHGLQARTLSDPGLLHFVAANVPRAPSPVRWNLATLTAAAAYERPDIRIAAGQVRVAEAGERTAAAWPNPELSLGPSYYAALFEPSPWEIGPTITQLIQTAGKRAAELARARARSRSARQQLAVAVWAVRSQVRTALIDLWAARRRLALSRAYDGAARQVTALVAGRYQAGAVSAAALTAQQLTGTQAALSLVTAGRQERLATAALATATGVPVAAIEAAPIDLSEIDRPAPVGDLGALRQRALAQRPEVLDALARYEAAEATLRLEVARQYPDLNIGPGYQYNQGQQQFILAISLPLPILNQNQGPIAAARAARQVAADDFDRVQTTVLGQIETAMTDWQASRAEARRAGGLLRLADRTVRMDRAAFAAGQIGRLELAGAELARAQTELGALAAGADERTALGRLEDALHHPFIGAKER</sequence>
<accession>A0A2S6N9T4</accession>
<evidence type="ECO:0008006" key="4">
    <source>
        <dbReference type="Google" id="ProtNLM"/>
    </source>
</evidence>
<dbReference type="Proteomes" id="UP000239724">
    <property type="component" value="Unassembled WGS sequence"/>
</dbReference>
<dbReference type="GO" id="GO:0015562">
    <property type="term" value="F:efflux transmembrane transporter activity"/>
    <property type="evidence" value="ECO:0007669"/>
    <property type="project" value="InterPro"/>
</dbReference>
<dbReference type="InterPro" id="IPR003423">
    <property type="entry name" value="OMP_efflux"/>
</dbReference>
<dbReference type="EMBL" id="NHRY01000190">
    <property type="protein sequence ID" value="PPQ31378.1"/>
    <property type="molecule type" value="Genomic_DNA"/>
</dbReference>
<dbReference type="PANTHER" id="PTHR30203:SF24">
    <property type="entry name" value="BLR4935 PROTEIN"/>
    <property type="match status" value="1"/>
</dbReference>
<proteinExistence type="inferred from homology"/>
<protein>
    <recommendedName>
        <fullName evidence="4">Transporter</fullName>
    </recommendedName>
</protein>
<evidence type="ECO:0000256" key="1">
    <source>
        <dbReference type="ARBA" id="ARBA00007613"/>
    </source>
</evidence>
<organism evidence="2 3">
    <name type="scientific">Rhodopila globiformis</name>
    <name type="common">Rhodopseudomonas globiformis</name>
    <dbReference type="NCBI Taxonomy" id="1071"/>
    <lineage>
        <taxon>Bacteria</taxon>
        <taxon>Pseudomonadati</taxon>
        <taxon>Pseudomonadota</taxon>
        <taxon>Alphaproteobacteria</taxon>
        <taxon>Acetobacterales</taxon>
        <taxon>Acetobacteraceae</taxon>
        <taxon>Rhodopila</taxon>
    </lineage>
</organism>
<dbReference type="Gene3D" id="1.20.1600.10">
    <property type="entry name" value="Outer membrane efflux proteins (OEP)"/>
    <property type="match status" value="1"/>
</dbReference>
<dbReference type="InterPro" id="IPR010131">
    <property type="entry name" value="MdtP/NodT-like"/>
</dbReference>
<evidence type="ECO:0000313" key="2">
    <source>
        <dbReference type="EMBL" id="PPQ31378.1"/>
    </source>
</evidence>
<dbReference type="Pfam" id="PF02321">
    <property type="entry name" value="OEP"/>
    <property type="match status" value="2"/>
</dbReference>
<comment type="caution">
    <text evidence="2">The sequence shown here is derived from an EMBL/GenBank/DDBJ whole genome shotgun (WGS) entry which is preliminary data.</text>
</comment>
<evidence type="ECO:0000313" key="3">
    <source>
        <dbReference type="Proteomes" id="UP000239724"/>
    </source>
</evidence>
<name>A0A2S6N9T4_RHOGL</name>
<dbReference type="RefSeq" id="WP_104520087.1">
    <property type="nucleotide sequence ID" value="NZ_NHRY01000190.1"/>
</dbReference>
<comment type="similarity">
    <text evidence="1">Belongs to the outer membrane factor (OMF) (TC 1.B.17) family.</text>
</comment>
<dbReference type="PANTHER" id="PTHR30203">
    <property type="entry name" value="OUTER MEMBRANE CATION EFFLUX PROTEIN"/>
    <property type="match status" value="1"/>
</dbReference>